<feature type="compositionally biased region" description="Basic and acidic residues" evidence="2">
    <location>
        <begin position="1"/>
        <end position="12"/>
    </location>
</feature>
<keyword evidence="1" id="KW-0175">Coiled coil</keyword>
<accession>A0A2R6WSQ9</accession>
<dbReference type="OMA" id="KYCVDFL"/>
<evidence type="ECO:0000256" key="1">
    <source>
        <dbReference type="ARBA" id="ARBA00023054"/>
    </source>
</evidence>
<dbReference type="PANTHER" id="PTHR15885">
    <property type="entry name" value="COILED-COIL DOMAIN-CONTAINING PROTEIN 174"/>
    <property type="match status" value="1"/>
</dbReference>
<feature type="compositionally biased region" description="Polar residues" evidence="2">
    <location>
        <begin position="177"/>
        <end position="188"/>
    </location>
</feature>
<feature type="region of interest" description="Disordered" evidence="2">
    <location>
        <begin position="160"/>
        <end position="198"/>
    </location>
</feature>
<reference evidence="4" key="1">
    <citation type="journal article" date="2017" name="Cell">
        <title>Insights into land plant evolution garnered from the Marchantia polymorpha genome.</title>
        <authorList>
            <person name="Bowman J.L."/>
            <person name="Kohchi T."/>
            <person name="Yamato K.T."/>
            <person name="Jenkins J."/>
            <person name="Shu S."/>
            <person name="Ishizaki K."/>
            <person name="Yamaoka S."/>
            <person name="Nishihama R."/>
            <person name="Nakamura Y."/>
            <person name="Berger F."/>
            <person name="Adam C."/>
            <person name="Aki S.S."/>
            <person name="Althoff F."/>
            <person name="Araki T."/>
            <person name="Arteaga-Vazquez M.A."/>
            <person name="Balasubrmanian S."/>
            <person name="Barry K."/>
            <person name="Bauer D."/>
            <person name="Boehm C.R."/>
            <person name="Briginshaw L."/>
            <person name="Caballero-Perez J."/>
            <person name="Catarino B."/>
            <person name="Chen F."/>
            <person name="Chiyoda S."/>
            <person name="Chovatia M."/>
            <person name="Davies K.M."/>
            <person name="Delmans M."/>
            <person name="Demura T."/>
            <person name="Dierschke T."/>
            <person name="Dolan L."/>
            <person name="Dorantes-Acosta A.E."/>
            <person name="Eklund D.M."/>
            <person name="Florent S.N."/>
            <person name="Flores-Sandoval E."/>
            <person name="Fujiyama A."/>
            <person name="Fukuzawa H."/>
            <person name="Galik B."/>
            <person name="Grimanelli D."/>
            <person name="Grimwood J."/>
            <person name="Grossniklaus U."/>
            <person name="Hamada T."/>
            <person name="Haseloff J."/>
            <person name="Hetherington A.J."/>
            <person name="Higo A."/>
            <person name="Hirakawa Y."/>
            <person name="Hundley H.N."/>
            <person name="Ikeda Y."/>
            <person name="Inoue K."/>
            <person name="Inoue S.I."/>
            <person name="Ishida S."/>
            <person name="Jia Q."/>
            <person name="Kakita M."/>
            <person name="Kanazawa T."/>
            <person name="Kawai Y."/>
            <person name="Kawashima T."/>
            <person name="Kennedy M."/>
            <person name="Kinose K."/>
            <person name="Kinoshita T."/>
            <person name="Kohara Y."/>
            <person name="Koide E."/>
            <person name="Komatsu K."/>
            <person name="Kopischke S."/>
            <person name="Kubo M."/>
            <person name="Kyozuka J."/>
            <person name="Lagercrantz U."/>
            <person name="Lin S.S."/>
            <person name="Lindquist E."/>
            <person name="Lipzen A.M."/>
            <person name="Lu C.W."/>
            <person name="De Luna E."/>
            <person name="Martienssen R.A."/>
            <person name="Minamino N."/>
            <person name="Mizutani M."/>
            <person name="Mizutani M."/>
            <person name="Mochizuki N."/>
            <person name="Monte I."/>
            <person name="Mosher R."/>
            <person name="Nagasaki H."/>
            <person name="Nakagami H."/>
            <person name="Naramoto S."/>
            <person name="Nishitani K."/>
            <person name="Ohtani M."/>
            <person name="Okamoto T."/>
            <person name="Okumura M."/>
            <person name="Phillips J."/>
            <person name="Pollak B."/>
            <person name="Reinders A."/>
            <person name="Rovekamp M."/>
            <person name="Sano R."/>
            <person name="Sawa S."/>
            <person name="Schmid M.W."/>
            <person name="Shirakawa M."/>
            <person name="Solano R."/>
            <person name="Spunde A."/>
            <person name="Suetsugu N."/>
            <person name="Sugano S."/>
            <person name="Sugiyama A."/>
            <person name="Sun R."/>
            <person name="Suzuki Y."/>
            <person name="Takenaka M."/>
            <person name="Takezawa D."/>
            <person name="Tomogane H."/>
            <person name="Tsuzuki M."/>
            <person name="Ueda T."/>
            <person name="Umeda M."/>
            <person name="Ward J.M."/>
            <person name="Watanabe Y."/>
            <person name="Yazaki K."/>
            <person name="Yokoyama R."/>
            <person name="Yoshitake Y."/>
            <person name="Yotsui I."/>
            <person name="Zachgo S."/>
            <person name="Schmutz J."/>
        </authorList>
    </citation>
    <scope>NUCLEOTIDE SEQUENCE [LARGE SCALE GENOMIC DNA]</scope>
    <source>
        <strain evidence="4">Tak-1</strain>
    </source>
</reference>
<feature type="compositionally biased region" description="Low complexity" evidence="2">
    <location>
        <begin position="223"/>
        <end position="232"/>
    </location>
</feature>
<dbReference type="Proteomes" id="UP000244005">
    <property type="component" value="Unassembled WGS sequence"/>
</dbReference>
<dbReference type="AlphaFoldDB" id="A0A2R6WSQ9"/>
<protein>
    <submittedName>
        <fullName evidence="3">Uncharacterized protein</fullName>
    </submittedName>
</protein>
<feature type="region of interest" description="Disordered" evidence="2">
    <location>
        <begin position="1"/>
        <end position="28"/>
    </location>
</feature>
<dbReference type="PANTHER" id="PTHR15885:SF1">
    <property type="entry name" value="COILED-COIL DOMAIN-CONTAINING PROTEIN 174"/>
    <property type="match status" value="1"/>
</dbReference>
<evidence type="ECO:0000313" key="3">
    <source>
        <dbReference type="EMBL" id="PTQ36892.1"/>
    </source>
</evidence>
<organism evidence="3 4">
    <name type="scientific">Marchantia polymorpha</name>
    <name type="common">Common liverwort</name>
    <name type="synonym">Marchantia aquatica</name>
    <dbReference type="NCBI Taxonomy" id="3197"/>
    <lineage>
        <taxon>Eukaryota</taxon>
        <taxon>Viridiplantae</taxon>
        <taxon>Streptophyta</taxon>
        <taxon>Embryophyta</taxon>
        <taxon>Marchantiophyta</taxon>
        <taxon>Marchantiopsida</taxon>
        <taxon>Marchantiidae</taxon>
        <taxon>Marchantiales</taxon>
        <taxon>Marchantiaceae</taxon>
        <taxon>Marchantia</taxon>
    </lineage>
</organism>
<keyword evidence="4" id="KW-1185">Reference proteome</keyword>
<evidence type="ECO:0000313" key="4">
    <source>
        <dbReference type="Proteomes" id="UP000244005"/>
    </source>
</evidence>
<dbReference type="OrthoDB" id="333551at2759"/>
<dbReference type="GO" id="GO:0005634">
    <property type="term" value="C:nucleus"/>
    <property type="evidence" value="ECO:0000318"/>
    <property type="project" value="GO_Central"/>
</dbReference>
<dbReference type="InterPro" id="IPR025066">
    <property type="entry name" value="CCDC174-like"/>
</dbReference>
<dbReference type="Gramene" id="Mp1g23870.1">
    <property type="protein sequence ID" value="Mp1g23870.1.cds"/>
    <property type="gene ID" value="Mp1g23870"/>
</dbReference>
<evidence type="ECO:0000256" key="2">
    <source>
        <dbReference type="SAM" id="MobiDB-lite"/>
    </source>
</evidence>
<feature type="compositionally biased region" description="Basic and acidic residues" evidence="2">
    <location>
        <begin position="167"/>
        <end position="176"/>
    </location>
</feature>
<feature type="compositionally biased region" description="Basic and acidic residues" evidence="2">
    <location>
        <begin position="210"/>
        <end position="222"/>
    </location>
</feature>
<reference evidence="3" key="2">
    <citation type="submission" date="2017-12" db="EMBL/GenBank/DDBJ databases">
        <title>WGS assembly of Marchantia polymorpha.</title>
        <authorList>
            <person name="Bowman J.L."/>
            <person name="Kohchi T."/>
            <person name="Yamato K.T."/>
            <person name="Jenkins J."/>
            <person name="Shu S."/>
            <person name="Ishizaki K."/>
            <person name="Yamaoka S."/>
            <person name="Nishihama R."/>
            <person name="Nakamura Y."/>
            <person name="Berger F."/>
            <person name="Adam C."/>
            <person name="Aki S.S."/>
            <person name="Althoff F."/>
            <person name="Araki T."/>
            <person name="Arteaga-Vazquez M.A."/>
            <person name="Balasubrmanian S."/>
            <person name="Bauer D."/>
            <person name="Boehm C.R."/>
            <person name="Briginshaw L."/>
            <person name="Caballero-Perez J."/>
            <person name="Catarino B."/>
            <person name="Chen F."/>
            <person name="Chiyoda S."/>
            <person name="Chovatia M."/>
            <person name="Davies K.M."/>
            <person name="Delmans M."/>
            <person name="Demura T."/>
            <person name="Dierschke T."/>
            <person name="Dolan L."/>
            <person name="Dorantes-Acosta A.E."/>
            <person name="Eklund D.M."/>
            <person name="Florent S.N."/>
            <person name="Flores-Sandoval E."/>
            <person name="Fujiyama A."/>
            <person name="Fukuzawa H."/>
            <person name="Galik B."/>
            <person name="Grimanelli D."/>
            <person name="Grimwood J."/>
            <person name="Grossniklaus U."/>
            <person name="Hamada T."/>
            <person name="Haseloff J."/>
            <person name="Hetherington A.J."/>
            <person name="Higo A."/>
            <person name="Hirakawa Y."/>
            <person name="Hundley H.N."/>
            <person name="Ikeda Y."/>
            <person name="Inoue K."/>
            <person name="Inoue S."/>
            <person name="Ishida S."/>
            <person name="Jia Q."/>
            <person name="Kakita M."/>
            <person name="Kanazawa T."/>
            <person name="Kawai Y."/>
            <person name="Kawashima T."/>
            <person name="Kennedy M."/>
            <person name="Kinose K."/>
            <person name="Kinoshita T."/>
            <person name="Kohara Y."/>
            <person name="Koide E."/>
            <person name="Komatsu K."/>
            <person name="Kopischke S."/>
            <person name="Kubo M."/>
            <person name="Kyozuka J."/>
            <person name="Lagercrantz U."/>
            <person name="Lin S.S."/>
            <person name="Lindquist E."/>
            <person name="Lipzen A.M."/>
            <person name="Lu C."/>
            <person name="Luna E.D."/>
            <person name="Martienssen R.A."/>
            <person name="Minamino N."/>
            <person name="Mizutani M."/>
            <person name="Mizutani M."/>
            <person name="Mochizuki N."/>
            <person name="Monte I."/>
            <person name="Mosher R."/>
            <person name="Nagasaki H."/>
            <person name="Nakagami H."/>
            <person name="Naramoto S."/>
            <person name="Nishitani K."/>
            <person name="Ohtani M."/>
            <person name="Okamoto T."/>
            <person name="Okumura M."/>
            <person name="Phillips J."/>
            <person name="Pollak B."/>
            <person name="Reinders A."/>
            <person name="Roevekamp M."/>
            <person name="Sano R."/>
            <person name="Sawa S."/>
            <person name="Schmid M.W."/>
            <person name="Shirakawa M."/>
            <person name="Solano R."/>
            <person name="Spunde A."/>
            <person name="Suetsugu N."/>
            <person name="Sugano S."/>
            <person name="Sugiyama A."/>
            <person name="Sun R."/>
            <person name="Suzuki Y."/>
            <person name="Takenaka M."/>
            <person name="Takezawa D."/>
            <person name="Tomogane H."/>
            <person name="Tsuzuki M."/>
            <person name="Ueda T."/>
            <person name="Umeda M."/>
            <person name="Ward J.M."/>
            <person name="Watanabe Y."/>
            <person name="Yazaki K."/>
            <person name="Yokoyama R."/>
            <person name="Yoshitake Y."/>
            <person name="Yotsui I."/>
            <person name="Zachgo S."/>
            <person name="Schmutz J."/>
        </authorList>
    </citation>
    <scope>NUCLEOTIDE SEQUENCE [LARGE SCALE GENOMIC DNA]</scope>
    <source>
        <strain evidence="3">Tak-1</strain>
    </source>
</reference>
<gene>
    <name evidence="3" type="ORF">MARPO_0061s0133</name>
</gene>
<dbReference type="EMBL" id="KZ772733">
    <property type="protein sequence ID" value="PTQ36893.1"/>
    <property type="molecule type" value="Genomic_DNA"/>
</dbReference>
<sequence>MMDGGSGREEQGAKGSSKMGGKERRKVESLGWLTESSVMPKKQRAIAGVGASSIVELRAELYKTQEDVKKAKEGGADVEVVRSRKKIGVPEKKNAGVDERAAKDALHLKAVEDGKDVYAALEKKAELYEKLSRGELNEEEAEMYNVDFFRKGLLEDERLEMEEEDGSRDLHGKINDSSDLGSVHTRSQGGWIRDGASGLTQEHKQIIREVNEETKDAREKTSTLKQQRLLQSQKKREALRQAYLKRQVEKLKSQKQQSASSADD</sequence>
<dbReference type="Gramene" id="Mp1g23870.2">
    <property type="protein sequence ID" value="Mp1g23870.2.cds"/>
    <property type="gene ID" value="Mp1g23870"/>
</dbReference>
<name>A0A2R6WSQ9_MARPO</name>
<proteinExistence type="predicted"/>
<dbReference type="EMBL" id="KZ772733">
    <property type="protein sequence ID" value="PTQ36892.1"/>
    <property type="molecule type" value="Genomic_DNA"/>
</dbReference>
<feature type="region of interest" description="Disordered" evidence="2">
    <location>
        <begin position="210"/>
        <end position="232"/>
    </location>
</feature>